<accession>A0A8S1HE93</accession>
<name>A0A8S1HE93_9PELO</name>
<keyword evidence="2" id="KW-1185">Reference proteome</keyword>
<dbReference type="EMBL" id="CAJGYM010000035">
    <property type="protein sequence ID" value="CAD6193412.1"/>
    <property type="molecule type" value="Genomic_DNA"/>
</dbReference>
<reference evidence="1" key="1">
    <citation type="submission" date="2020-10" db="EMBL/GenBank/DDBJ databases">
        <authorList>
            <person name="Kikuchi T."/>
        </authorList>
    </citation>
    <scope>NUCLEOTIDE SEQUENCE</scope>
    <source>
        <strain evidence="1">NKZ352</strain>
    </source>
</reference>
<organism evidence="1 2">
    <name type="scientific">Caenorhabditis auriculariae</name>
    <dbReference type="NCBI Taxonomy" id="2777116"/>
    <lineage>
        <taxon>Eukaryota</taxon>
        <taxon>Metazoa</taxon>
        <taxon>Ecdysozoa</taxon>
        <taxon>Nematoda</taxon>
        <taxon>Chromadorea</taxon>
        <taxon>Rhabditida</taxon>
        <taxon>Rhabditina</taxon>
        <taxon>Rhabditomorpha</taxon>
        <taxon>Rhabditoidea</taxon>
        <taxon>Rhabditidae</taxon>
        <taxon>Peloderinae</taxon>
        <taxon>Caenorhabditis</taxon>
    </lineage>
</organism>
<sequence length="87" mass="9650">MSCQGKCKAGATTARHTCRNYDGAYHTVTLTPGASYPPEKVISRARGHQICGGFLAILWRQLSKCDATEGFRFKKQQLESFVDDQPL</sequence>
<comment type="caution">
    <text evidence="1">The sequence shown here is derived from an EMBL/GenBank/DDBJ whole genome shotgun (WGS) entry which is preliminary data.</text>
</comment>
<dbReference type="AlphaFoldDB" id="A0A8S1HE93"/>
<evidence type="ECO:0000313" key="1">
    <source>
        <dbReference type="EMBL" id="CAD6193412.1"/>
    </source>
</evidence>
<dbReference type="Proteomes" id="UP000835052">
    <property type="component" value="Unassembled WGS sequence"/>
</dbReference>
<proteinExistence type="predicted"/>
<evidence type="ECO:0000313" key="2">
    <source>
        <dbReference type="Proteomes" id="UP000835052"/>
    </source>
</evidence>
<gene>
    <name evidence="1" type="ORF">CAUJ_LOCUS9331</name>
</gene>
<protein>
    <submittedName>
        <fullName evidence="1">Uncharacterized protein</fullName>
    </submittedName>
</protein>